<dbReference type="CDD" id="cd00609">
    <property type="entry name" value="AAT_like"/>
    <property type="match status" value="1"/>
</dbReference>
<keyword evidence="3" id="KW-0663">Pyridoxal phosphate</keyword>
<dbReference type="EMBL" id="CP072943">
    <property type="protein sequence ID" value="QTX33835.1"/>
    <property type="molecule type" value="Genomic_DNA"/>
</dbReference>
<dbReference type="InterPro" id="IPR015424">
    <property type="entry name" value="PyrdxlP-dep_Trfase"/>
</dbReference>
<proteinExistence type="inferred from homology"/>
<dbReference type="PANTHER" id="PTHR43525">
    <property type="entry name" value="PROTEIN MALY"/>
    <property type="match status" value="1"/>
</dbReference>
<dbReference type="InterPro" id="IPR051798">
    <property type="entry name" value="Class-II_PLP-Dep_Aminotrans"/>
</dbReference>
<dbReference type="EC" id="4.4.1.13" evidence="2"/>
<evidence type="ECO:0000313" key="7">
    <source>
        <dbReference type="EMBL" id="QTX33835.1"/>
    </source>
</evidence>
<reference evidence="8" key="1">
    <citation type="submission" date="2021-04" db="EMBL/GenBank/DDBJ databases">
        <title>A novel Synergistetes isolate from a pyrite-forming mixed culture.</title>
        <authorList>
            <person name="Bunk B."/>
            <person name="Sproer C."/>
            <person name="Spring S."/>
            <person name="Pester M."/>
        </authorList>
    </citation>
    <scope>NUCLEOTIDE SEQUENCE [LARGE SCALE GENOMIC DNA]</scope>
    <source>
        <strain evidence="8">J.5.4.2-T.3.5.2</strain>
    </source>
</reference>
<organism evidence="7 8">
    <name type="scientific">Aminithiophilus ramosus</name>
    <dbReference type="NCBI Taxonomy" id="3029084"/>
    <lineage>
        <taxon>Bacteria</taxon>
        <taxon>Thermotogati</taxon>
        <taxon>Synergistota</taxon>
        <taxon>Synergistia</taxon>
        <taxon>Synergistales</taxon>
        <taxon>Aminithiophilaceae</taxon>
        <taxon>Aminithiophilus</taxon>
    </lineage>
</organism>
<dbReference type="SUPFAM" id="SSF53383">
    <property type="entry name" value="PLP-dependent transferases"/>
    <property type="match status" value="1"/>
</dbReference>
<evidence type="ECO:0000259" key="6">
    <source>
        <dbReference type="Pfam" id="PF00155"/>
    </source>
</evidence>
<dbReference type="Gene3D" id="3.40.640.10">
    <property type="entry name" value="Type I PLP-dependent aspartate aminotransferase-like (Major domain)"/>
    <property type="match status" value="1"/>
</dbReference>
<dbReference type="GO" id="GO:0047804">
    <property type="term" value="F:cysteine-S-conjugate beta-lyase activity"/>
    <property type="evidence" value="ECO:0007669"/>
    <property type="project" value="UniProtKB-EC"/>
</dbReference>
<dbReference type="Gene3D" id="3.90.1150.10">
    <property type="entry name" value="Aspartate Aminotransferase, domain 1"/>
    <property type="match status" value="1"/>
</dbReference>
<evidence type="ECO:0000256" key="2">
    <source>
        <dbReference type="ARBA" id="ARBA00012224"/>
    </source>
</evidence>
<protein>
    <recommendedName>
        <fullName evidence="2">cysteine-S-conjugate beta-lyase</fullName>
        <ecNumber evidence="2">4.4.1.13</ecNumber>
    </recommendedName>
</protein>
<comment type="similarity">
    <text evidence="5">Belongs to the class-II pyridoxal-phosphate-dependent aminotransferase family. MalY/PatB cystathionine beta-lyase subfamily.</text>
</comment>
<dbReference type="InterPro" id="IPR015422">
    <property type="entry name" value="PyrdxlP-dep_Trfase_small"/>
</dbReference>
<dbReference type="Proteomes" id="UP000671879">
    <property type="component" value="Chromosome"/>
</dbReference>
<evidence type="ECO:0000256" key="5">
    <source>
        <dbReference type="ARBA" id="ARBA00037974"/>
    </source>
</evidence>
<dbReference type="Pfam" id="PF00155">
    <property type="entry name" value="Aminotran_1_2"/>
    <property type="match status" value="1"/>
</dbReference>
<comment type="cofactor">
    <cofactor evidence="1">
        <name>pyridoxal 5'-phosphate</name>
        <dbReference type="ChEBI" id="CHEBI:597326"/>
    </cofactor>
</comment>
<dbReference type="PANTHER" id="PTHR43525:SF1">
    <property type="entry name" value="PROTEIN MALY"/>
    <property type="match status" value="1"/>
</dbReference>
<dbReference type="InterPro" id="IPR004839">
    <property type="entry name" value="Aminotransferase_I/II_large"/>
</dbReference>
<name>A0A9Q7EYT2_9BACT</name>
<dbReference type="GO" id="GO:0008483">
    <property type="term" value="F:transaminase activity"/>
    <property type="evidence" value="ECO:0007669"/>
    <property type="project" value="UniProtKB-KW"/>
</dbReference>
<evidence type="ECO:0000256" key="4">
    <source>
        <dbReference type="ARBA" id="ARBA00023239"/>
    </source>
</evidence>
<keyword evidence="7" id="KW-0032">Aminotransferase</keyword>
<dbReference type="NCBIfam" id="TIGR04350">
    <property type="entry name" value="C_S_lyase_PatB"/>
    <property type="match status" value="1"/>
</dbReference>
<dbReference type="InterPro" id="IPR015421">
    <property type="entry name" value="PyrdxlP-dep_Trfase_major"/>
</dbReference>
<evidence type="ECO:0000256" key="3">
    <source>
        <dbReference type="ARBA" id="ARBA00022898"/>
    </source>
</evidence>
<keyword evidence="8" id="KW-1185">Reference proteome</keyword>
<evidence type="ECO:0000256" key="1">
    <source>
        <dbReference type="ARBA" id="ARBA00001933"/>
    </source>
</evidence>
<feature type="domain" description="Aminotransferase class I/classII large" evidence="6">
    <location>
        <begin position="10"/>
        <end position="363"/>
    </location>
</feature>
<evidence type="ECO:0000313" key="8">
    <source>
        <dbReference type="Proteomes" id="UP000671879"/>
    </source>
</evidence>
<dbReference type="InterPro" id="IPR027619">
    <property type="entry name" value="C-S_lyase_PatB-like"/>
</dbReference>
<keyword evidence="4" id="KW-0456">Lyase</keyword>
<accession>A0A9Q7EYT2</accession>
<sequence>MKWDLAEADLLPLWVADMDFEAPAAVREALVERARHGIFGYGAPAPRCDEALADWLGRRQGWRPDPEWLSFCPGVVPAVSLLIGLFTLPGEGVILQTPVYYPFYDCVKRNGRHIVENPLVFDGERYVMDFDDLERKAADPQTTALVLCSPHNPVGRVWTEEELRRLGEIAFRHGLFIIADEIHGDLVYAPNRQIPFASLGEAFAASSALCVAPSKTFNLAGLQYSTVILADESRRERFRDHMFALGLKRPNVFAQVAAEAAYLHGEAWLEDLLRYIEGNIAFLRSFLAERLPELRLIEPEGTYLAWVDCRELGLSASELEALMLHDARVWLDEGHIFGPAGAGFERLVLACPRSTLEEALRRIERAVRALPR</sequence>
<dbReference type="GO" id="GO:0030170">
    <property type="term" value="F:pyridoxal phosphate binding"/>
    <property type="evidence" value="ECO:0007669"/>
    <property type="project" value="InterPro"/>
</dbReference>
<keyword evidence="7" id="KW-0808">Transferase</keyword>
<gene>
    <name evidence="7" type="ORF">KAR29_12950</name>
</gene>
<dbReference type="KEGG" id="aram:KAR29_12950"/>
<dbReference type="AlphaFoldDB" id="A0A9Q7EYT2"/>